<protein>
    <recommendedName>
        <fullName evidence="4">Protein kinase domain-containing protein</fullName>
    </recommendedName>
</protein>
<dbReference type="EMBL" id="FUZQ01000004">
    <property type="protein sequence ID" value="SKC69060.1"/>
    <property type="molecule type" value="Genomic_DNA"/>
</dbReference>
<evidence type="ECO:0000313" key="3">
    <source>
        <dbReference type="Proteomes" id="UP000189777"/>
    </source>
</evidence>
<evidence type="ECO:0000313" key="2">
    <source>
        <dbReference type="EMBL" id="SKC69060.1"/>
    </source>
</evidence>
<feature type="region of interest" description="Disordered" evidence="1">
    <location>
        <begin position="307"/>
        <end position="349"/>
    </location>
</feature>
<dbReference type="STRING" id="526729.SAMN04324258_2694"/>
<organism evidence="2 3">
    <name type="scientific">Krasilnikoviella flava</name>
    <dbReference type="NCBI Taxonomy" id="526729"/>
    <lineage>
        <taxon>Bacteria</taxon>
        <taxon>Bacillati</taxon>
        <taxon>Actinomycetota</taxon>
        <taxon>Actinomycetes</taxon>
        <taxon>Micrococcales</taxon>
        <taxon>Promicromonosporaceae</taxon>
        <taxon>Krasilnikoviella</taxon>
    </lineage>
</organism>
<proteinExistence type="predicted"/>
<dbReference type="AlphaFoldDB" id="A0A1T5KZH8"/>
<sequence>MGRVFDGGVPTQTLPIPTDAGTRDALLERVRALAALRHPCVEPVAAVDVRDDGTLALRRGGAAADLPTVLAVRGRLTSREAAGVLVAVARGLAALHSAGLRQGSLGARDVVLGPGGGALLRPHAAGPVGAAGAASDRADGEATDVHALATLVADLLGDRSDDDATALRAVLAPAAAPDPRVRPEAGTLAAQADAAVVAEPVRLPEPASLAAASLGMRSAGPATDPIAHRSPPTRRRSVRRRDGAPAGRTPTRASRRTAPRSRGGVGSRRLLGALGAVGVVAALAAVAVQVRPPDGAAEPVRAVASASVAGRSEPEAAAAATAPTATAIPMPDPAQAPDPTQDRDDPSAAAAELTRRRVALLSGTGQPGSSGLADLDAPGSPAHDADAALLADAARAGTRVRAAEARLDDVTTRRHAGDVADVVVRYAVGAHEQVARDGTVTAVPETDPRSATLRLTWTPDGWRVAEVD</sequence>
<evidence type="ECO:0008006" key="4">
    <source>
        <dbReference type="Google" id="ProtNLM"/>
    </source>
</evidence>
<evidence type="ECO:0000256" key="1">
    <source>
        <dbReference type="SAM" id="MobiDB-lite"/>
    </source>
</evidence>
<accession>A0A1T5KZH8</accession>
<feature type="compositionally biased region" description="Low complexity" evidence="1">
    <location>
        <begin position="307"/>
        <end position="329"/>
    </location>
</feature>
<reference evidence="2 3" key="1">
    <citation type="submission" date="2017-02" db="EMBL/GenBank/DDBJ databases">
        <authorList>
            <person name="Peterson S.W."/>
        </authorList>
    </citation>
    <scope>NUCLEOTIDE SEQUENCE [LARGE SCALE GENOMIC DNA]</scope>
    <source>
        <strain evidence="2 3">DSM 21481</strain>
    </source>
</reference>
<gene>
    <name evidence="2" type="ORF">SAMN04324258_2694</name>
</gene>
<keyword evidence="3" id="KW-1185">Reference proteome</keyword>
<feature type="region of interest" description="Disordered" evidence="1">
    <location>
        <begin position="362"/>
        <end position="382"/>
    </location>
</feature>
<name>A0A1T5KZH8_9MICO</name>
<dbReference type="Proteomes" id="UP000189777">
    <property type="component" value="Unassembled WGS sequence"/>
</dbReference>
<feature type="region of interest" description="Disordered" evidence="1">
    <location>
        <begin position="217"/>
        <end position="266"/>
    </location>
</feature>